<dbReference type="Gene3D" id="2.70.50.60">
    <property type="entry name" value="abc- transporter (atp binding component) like domain"/>
    <property type="match status" value="1"/>
</dbReference>
<dbReference type="PROSITE" id="PS50893">
    <property type="entry name" value="ABC_TRANSPORTER_2"/>
    <property type="match status" value="1"/>
</dbReference>
<dbReference type="InterPro" id="IPR015860">
    <property type="entry name" value="ABC_transpr_TagH-like"/>
</dbReference>
<dbReference type="PANTHER" id="PTHR46743:SF2">
    <property type="entry name" value="TEICHOIC ACIDS EXPORT ATP-BINDING PROTEIN TAGH"/>
    <property type="match status" value="1"/>
</dbReference>
<name>A0ABR8BYY1_APHFL</name>
<dbReference type="CDD" id="cd10147">
    <property type="entry name" value="Wzt_C-like"/>
    <property type="match status" value="1"/>
</dbReference>
<dbReference type="RefSeq" id="WP_190383797.1">
    <property type="nucleotide sequence ID" value="NZ_JACJQT010000052.1"/>
</dbReference>
<dbReference type="InterPro" id="IPR017871">
    <property type="entry name" value="ABC_transporter-like_CS"/>
</dbReference>
<dbReference type="Pfam" id="PF14524">
    <property type="entry name" value="Wzt_C"/>
    <property type="match status" value="1"/>
</dbReference>
<reference evidence="6 7" key="1">
    <citation type="journal article" date="2020" name="ISME J.">
        <title>Comparative genomics reveals insights into cyanobacterial evolution and habitat adaptation.</title>
        <authorList>
            <person name="Chen M.Y."/>
            <person name="Teng W.K."/>
            <person name="Zhao L."/>
            <person name="Hu C.X."/>
            <person name="Zhou Y.K."/>
            <person name="Han B.P."/>
            <person name="Song L.R."/>
            <person name="Shu W.S."/>
        </authorList>
    </citation>
    <scope>NUCLEOTIDE SEQUENCE [LARGE SCALE GENOMIC DNA]</scope>
    <source>
        <strain evidence="6 7">FACHB-1040</strain>
    </source>
</reference>
<evidence type="ECO:0000256" key="4">
    <source>
        <dbReference type="ARBA" id="ARBA00022840"/>
    </source>
</evidence>
<dbReference type="Gene3D" id="3.40.50.300">
    <property type="entry name" value="P-loop containing nucleotide triphosphate hydrolases"/>
    <property type="match status" value="1"/>
</dbReference>
<proteinExistence type="inferred from homology"/>
<dbReference type="InterPro" id="IPR029439">
    <property type="entry name" value="Wzt_C"/>
</dbReference>
<dbReference type="SMART" id="SM00382">
    <property type="entry name" value="AAA"/>
    <property type="match status" value="1"/>
</dbReference>
<evidence type="ECO:0000256" key="1">
    <source>
        <dbReference type="ARBA" id="ARBA00005417"/>
    </source>
</evidence>
<comment type="similarity">
    <text evidence="1">Belongs to the ABC transporter superfamily.</text>
</comment>
<dbReference type="InterPro" id="IPR027417">
    <property type="entry name" value="P-loop_NTPase"/>
</dbReference>
<dbReference type="PROSITE" id="PS00211">
    <property type="entry name" value="ABC_TRANSPORTER_1"/>
    <property type="match status" value="1"/>
</dbReference>
<dbReference type="InterPro" id="IPR003439">
    <property type="entry name" value="ABC_transporter-like_ATP-bd"/>
</dbReference>
<organism evidence="6 7">
    <name type="scientific">Aphanizomenon flos-aquae FACHB-1040</name>
    <dbReference type="NCBI Taxonomy" id="2692887"/>
    <lineage>
        <taxon>Bacteria</taxon>
        <taxon>Bacillati</taxon>
        <taxon>Cyanobacteriota</taxon>
        <taxon>Cyanophyceae</taxon>
        <taxon>Nostocales</taxon>
        <taxon>Aphanizomenonaceae</taxon>
        <taxon>Aphanizomenon</taxon>
    </lineage>
</organism>
<dbReference type="Proteomes" id="UP000606721">
    <property type="component" value="Unassembled WGS sequence"/>
</dbReference>
<dbReference type="InterPro" id="IPR050683">
    <property type="entry name" value="Bact_Polysacc_Export_ATP-bd"/>
</dbReference>
<accession>A0ABR8BYY1</accession>
<keyword evidence="2" id="KW-0813">Transport</keyword>
<gene>
    <name evidence="6" type="ORF">H6F99_18155</name>
</gene>
<dbReference type="Pfam" id="PF00005">
    <property type="entry name" value="ABC_tran"/>
    <property type="match status" value="1"/>
</dbReference>
<evidence type="ECO:0000259" key="5">
    <source>
        <dbReference type="PROSITE" id="PS50893"/>
    </source>
</evidence>
<dbReference type="InterPro" id="IPR003593">
    <property type="entry name" value="AAA+_ATPase"/>
</dbReference>
<dbReference type="CDD" id="cd03220">
    <property type="entry name" value="ABC_KpsT_Wzt"/>
    <property type="match status" value="1"/>
</dbReference>
<dbReference type="EMBL" id="JACJQT010000052">
    <property type="protein sequence ID" value="MBD2280133.1"/>
    <property type="molecule type" value="Genomic_DNA"/>
</dbReference>
<keyword evidence="7" id="KW-1185">Reference proteome</keyword>
<evidence type="ECO:0000313" key="7">
    <source>
        <dbReference type="Proteomes" id="UP000606721"/>
    </source>
</evidence>
<keyword evidence="4 6" id="KW-0067">ATP-binding</keyword>
<comment type="caution">
    <text evidence="6">The sequence shown here is derived from an EMBL/GenBank/DDBJ whole genome shotgun (WGS) entry which is preliminary data.</text>
</comment>
<dbReference type="SUPFAM" id="SSF52540">
    <property type="entry name" value="P-loop containing nucleoside triphosphate hydrolases"/>
    <property type="match status" value="1"/>
</dbReference>
<feature type="domain" description="ABC transporter" evidence="5">
    <location>
        <begin position="7"/>
        <end position="247"/>
    </location>
</feature>
<sequence length="446" mass="49898">MGEEIAISLKNVSKCFKRYARPVDRLKELLLPGKSYAQEFWALRDINLDICKGETFGIIGQNGSGKSTLLQIIAGTLTPTTGQVLVNGRVSALLELGSGFNPEFTGRQNVFFNGRILGLSQEEIENKFDDIAAFADIGDFIDQPVKTYSSGMFVRLAFAVAVNVEPDILIVDEALAVGDMFFQHRCIRKMRALMDFGVTTLFVSHDPSTIKTLCNWAIMIHDGAIISTGSPNIIIKKYLKLATELDMGLTQIDTKLEQEPNREFLDVTQDNKSHLSPTYDKTPIDKNPGNLFRRGSGKARIEGIKLLNNLDDNVGESSIFEFNQEVVLLVRIKVYEHLESCMIGFIICDKNGNEIIGSNTYEENIKIDELQPNEELETKFKFSLPLRPSSYSVTVAVAQDYETLTLDWIDNALVFQVLPPNTNKKITALVDVRMEVEVRGNASKFY</sequence>
<evidence type="ECO:0000256" key="3">
    <source>
        <dbReference type="ARBA" id="ARBA00022741"/>
    </source>
</evidence>
<evidence type="ECO:0000313" key="6">
    <source>
        <dbReference type="EMBL" id="MBD2280133.1"/>
    </source>
</evidence>
<keyword evidence="3" id="KW-0547">Nucleotide-binding</keyword>
<protein>
    <submittedName>
        <fullName evidence="6">ABC transporter ATP-binding protein</fullName>
    </submittedName>
</protein>
<dbReference type="PANTHER" id="PTHR46743">
    <property type="entry name" value="TEICHOIC ACIDS EXPORT ATP-BINDING PROTEIN TAGH"/>
    <property type="match status" value="1"/>
</dbReference>
<dbReference type="GO" id="GO:0005524">
    <property type="term" value="F:ATP binding"/>
    <property type="evidence" value="ECO:0007669"/>
    <property type="project" value="UniProtKB-KW"/>
</dbReference>
<evidence type="ECO:0000256" key="2">
    <source>
        <dbReference type="ARBA" id="ARBA00022448"/>
    </source>
</evidence>